<feature type="region of interest" description="Disordered" evidence="1">
    <location>
        <begin position="1205"/>
        <end position="1312"/>
    </location>
</feature>
<feature type="region of interest" description="Disordered" evidence="1">
    <location>
        <begin position="82"/>
        <end position="131"/>
    </location>
</feature>
<feature type="compositionally biased region" description="Low complexity" evidence="1">
    <location>
        <begin position="82"/>
        <end position="118"/>
    </location>
</feature>
<accession>A0A1Q9D6R5</accession>
<feature type="compositionally biased region" description="Low complexity" evidence="1">
    <location>
        <begin position="765"/>
        <end position="774"/>
    </location>
</feature>
<evidence type="ECO:0000256" key="1">
    <source>
        <dbReference type="SAM" id="MobiDB-lite"/>
    </source>
</evidence>
<comment type="caution">
    <text evidence="3">The sequence shown here is derived from an EMBL/GenBank/DDBJ whole genome shotgun (WGS) entry which is preliminary data.</text>
</comment>
<feature type="compositionally biased region" description="Basic and acidic residues" evidence="1">
    <location>
        <begin position="667"/>
        <end position="692"/>
    </location>
</feature>
<sequence length="1312" mass="143667">MGVALLFASVAVWHFLCRATALNFKGDQIRLAMGKTGGYDARAALEWLLLNLPKQEFGQQTGYHRHQPKMLFGGAGGGALRGAITGPGTSSTGGATASGAPATVAAGPAEPPSEGANADAGRGQGESMPMGFMPQGAFIVMPISFADAESMRRPALREGPRRDDSHSRSPITPRDRRERHRDDRGNDRRRPAEHEDSWDNRREGGSSWVNRRGDGSSWENRRWHDSRESDRDQSWWHSSSWNSQSSEWRGEPWSSSDWQQRPSWGRGNNKGRGRGRGNKGRGKGWNQWSPSTRQQQQPSSDAAVAAADDSWGNWGKMPGPAGARAKAAPPTKILLEENTSEEPAAPAPSIAFAEDDDDDTWQEAINNALVDPDRVPAVNEAWASGEISTIAVPADDAVALAAENFTSLHPGLNDLPKSIALRLFRAFAMAEVEPDPGREILEWEGVGWKATFVPITVKHHLYFKDAAADGALSYLTWGHGTDWKSLPYMLHEGLVRPQSWEKGSLPSSGFFSQVLNQAWSDYTIKHCVRRALAIPKGQQGPIILGQAVTPLQPSVISGGGNWNYLGAYGYTHNSELPRQFGGESLGDDPAAAQEEDEGAGPGRDLVEAPFGPAELQPDPKEEAAMELERSQKSRARGDAASVCSTATPNETEPGDSDDESPELRTPQAEEKPEPAPVCDREAGKDFARRWLEQYEEADEDEHALLSPEEILERERKKDPTARLLSCKSEMELLESGKYGPLDQERVNQARPKRAPPKEESREPSKAAPEPAEPAGEAKDEEAEEPELPALFEGDGAEAAGSEEPSKTVAVRSYGLGSWTGRTPKEAFEDFVKKKYWGGKHNGACGKYQKIPCGIPYKLWRAYRDLRLAQIQFELNGKRNALVQGKVAPAAPAAPAATQKRGPGRAAAAGYVCPYTQESTIAVDTPYPDQDAFMSAQKDWASRLVDGQKLKIRHQYYTHASGFKVLLWCNSCDKCKDKGGWKGYATYDQSERTVHRTFTPLTVHGNFKAEKNWTPLTATAENALLDFIKQRASFTTQDLARVVEQHQENRPSDAFLLTWGKYHGTTAIVMCNPALLQCTLERLANKSYVKLCGDGTFKLAEGDWALLTVGAISKHYSQTSGVYAFRSNFSPLMFALANKEAEPAYPLLFESLIQCADKVSSLNLREVAQHHADLHAGEELARKKAFPKSDRVADFAHLIGSCQTLFLRTNEEEPDDEAAADKEEDEDEEEEAASEQDEDKELEDALAHKDDVSASAEAAFDPNQKVPLAKAPAATVPTPTGTPVPPAEKRRRSSYARLGAAALLSKPPPSDML</sequence>
<feature type="compositionally biased region" description="Basic and acidic residues" evidence="1">
    <location>
        <begin position="211"/>
        <end position="234"/>
    </location>
</feature>
<organism evidence="3 4">
    <name type="scientific">Symbiodinium microadriaticum</name>
    <name type="common">Dinoflagellate</name>
    <name type="synonym">Zooxanthella microadriatica</name>
    <dbReference type="NCBI Taxonomy" id="2951"/>
    <lineage>
        <taxon>Eukaryota</taxon>
        <taxon>Sar</taxon>
        <taxon>Alveolata</taxon>
        <taxon>Dinophyceae</taxon>
        <taxon>Suessiales</taxon>
        <taxon>Symbiodiniaceae</taxon>
        <taxon>Symbiodinium</taxon>
    </lineage>
</organism>
<feature type="signal peptide" evidence="2">
    <location>
        <begin position="1"/>
        <end position="21"/>
    </location>
</feature>
<dbReference type="Proteomes" id="UP000186817">
    <property type="component" value="Unassembled WGS sequence"/>
</dbReference>
<evidence type="ECO:0000313" key="4">
    <source>
        <dbReference type="Proteomes" id="UP000186817"/>
    </source>
</evidence>
<feature type="region of interest" description="Disordered" evidence="1">
    <location>
        <begin position="578"/>
        <end position="784"/>
    </location>
</feature>
<feature type="compositionally biased region" description="Basic and acidic residues" evidence="1">
    <location>
        <begin position="1242"/>
        <end position="1251"/>
    </location>
</feature>
<feature type="compositionally biased region" description="Acidic residues" evidence="1">
    <location>
        <begin position="1211"/>
        <end position="1241"/>
    </location>
</feature>
<protein>
    <submittedName>
        <fullName evidence="3">Uncharacterized protein</fullName>
    </submittedName>
</protein>
<feature type="compositionally biased region" description="Low complexity" evidence="1">
    <location>
        <begin position="235"/>
        <end position="247"/>
    </location>
</feature>
<dbReference type="OrthoDB" id="10628286at2759"/>
<gene>
    <name evidence="3" type="ORF">AK812_SmicGene27507</name>
</gene>
<proteinExistence type="predicted"/>
<feature type="compositionally biased region" description="Basic and acidic residues" evidence="1">
    <location>
        <begin position="755"/>
        <end position="764"/>
    </location>
</feature>
<feature type="compositionally biased region" description="Basic residues" evidence="1">
    <location>
        <begin position="269"/>
        <end position="282"/>
    </location>
</feature>
<feature type="chain" id="PRO_5013136214" evidence="2">
    <location>
        <begin position="22"/>
        <end position="1312"/>
    </location>
</feature>
<keyword evidence="4" id="KW-1185">Reference proteome</keyword>
<evidence type="ECO:0000256" key="2">
    <source>
        <dbReference type="SAM" id="SignalP"/>
    </source>
</evidence>
<feature type="compositionally biased region" description="Low complexity" evidence="1">
    <location>
        <begin position="287"/>
        <end position="328"/>
    </location>
</feature>
<name>A0A1Q9D6R5_SYMMI</name>
<dbReference type="EMBL" id="LSRX01000691">
    <property type="protein sequence ID" value="OLP90873.1"/>
    <property type="molecule type" value="Genomic_DNA"/>
</dbReference>
<feature type="compositionally biased region" description="Basic and acidic residues" evidence="1">
    <location>
        <begin position="154"/>
        <end position="204"/>
    </location>
</feature>
<feature type="compositionally biased region" description="Basic and acidic residues" evidence="1">
    <location>
        <begin position="710"/>
        <end position="720"/>
    </location>
</feature>
<feature type="region of interest" description="Disordered" evidence="1">
    <location>
        <begin position="154"/>
        <end position="328"/>
    </location>
</feature>
<feature type="compositionally biased region" description="Polar residues" evidence="1">
    <location>
        <begin position="253"/>
        <end position="262"/>
    </location>
</feature>
<feature type="compositionally biased region" description="Low complexity" evidence="1">
    <location>
        <begin position="1265"/>
        <end position="1278"/>
    </location>
</feature>
<keyword evidence="2" id="KW-0732">Signal</keyword>
<feature type="compositionally biased region" description="Basic and acidic residues" evidence="1">
    <location>
        <begin position="617"/>
        <end position="637"/>
    </location>
</feature>
<evidence type="ECO:0000313" key="3">
    <source>
        <dbReference type="EMBL" id="OLP90873.1"/>
    </source>
</evidence>
<reference evidence="3 4" key="1">
    <citation type="submission" date="2016-02" db="EMBL/GenBank/DDBJ databases">
        <title>Genome analysis of coral dinoflagellate symbionts highlights evolutionary adaptations to a symbiotic lifestyle.</title>
        <authorList>
            <person name="Aranda M."/>
            <person name="Li Y."/>
            <person name="Liew Y.J."/>
            <person name="Baumgarten S."/>
            <person name="Simakov O."/>
            <person name="Wilson M."/>
            <person name="Piel J."/>
            <person name="Ashoor H."/>
            <person name="Bougouffa S."/>
            <person name="Bajic V.B."/>
            <person name="Ryu T."/>
            <person name="Ravasi T."/>
            <person name="Bayer T."/>
            <person name="Micklem G."/>
            <person name="Kim H."/>
            <person name="Bhak J."/>
            <person name="Lajeunesse T.C."/>
            <person name="Voolstra C.R."/>
        </authorList>
    </citation>
    <scope>NUCLEOTIDE SEQUENCE [LARGE SCALE GENOMIC DNA]</scope>
    <source>
        <strain evidence="3 4">CCMP2467</strain>
    </source>
</reference>